<comment type="similarity">
    <text evidence="1 4">Belongs to the glycosyl hydrolase 1 family.</text>
</comment>
<keyword evidence="6" id="KW-1185">Reference proteome</keyword>
<evidence type="ECO:0008006" key="7">
    <source>
        <dbReference type="Google" id="ProtNLM"/>
    </source>
</evidence>
<organism evidence="5 6">
    <name type="scientific">Eucalyptus globulus</name>
    <name type="common">Tasmanian blue gum</name>
    <dbReference type="NCBI Taxonomy" id="34317"/>
    <lineage>
        <taxon>Eukaryota</taxon>
        <taxon>Viridiplantae</taxon>
        <taxon>Streptophyta</taxon>
        <taxon>Embryophyta</taxon>
        <taxon>Tracheophyta</taxon>
        <taxon>Spermatophyta</taxon>
        <taxon>Magnoliopsida</taxon>
        <taxon>eudicotyledons</taxon>
        <taxon>Gunneridae</taxon>
        <taxon>Pentapetalae</taxon>
        <taxon>rosids</taxon>
        <taxon>malvids</taxon>
        <taxon>Myrtales</taxon>
        <taxon>Myrtaceae</taxon>
        <taxon>Myrtoideae</taxon>
        <taxon>Eucalypteae</taxon>
        <taxon>Eucalyptus</taxon>
    </lineage>
</organism>
<evidence type="ECO:0000313" key="6">
    <source>
        <dbReference type="Proteomes" id="UP001634007"/>
    </source>
</evidence>
<keyword evidence="2" id="KW-0378">Hydrolase</keyword>
<dbReference type="GO" id="GO:0047782">
    <property type="term" value="F:coniferin beta-glucosidase activity"/>
    <property type="evidence" value="ECO:0007669"/>
    <property type="project" value="UniProtKB-ARBA"/>
</dbReference>
<keyword evidence="3" id="KW-0326">Glycosidase</keyword>
<dbReference type="PANTHER" id="PTHR10353">
    <property type="entry name" value="GLYCOSYL HYDROLASE"/>
    <property type="match status" value="1"/>
</dbReference>
<dbReference type="PANTHER" id="PTHR10353:SF154">
    <property type="entry name" value="BETA-GLUCOSIDASE 9-RELATED"/>
    <property type="match status" value="1"/>
</dbReference>
<evidence type="ECO:0000256" key="1">
    <source>
        <dbReference type="ARBA" id="ARBA00010838"/>
    </source>
</evidence>
<protein>
    <recommendedName>
        <fullName evidence="7">Beta-glucosidase</fullName>
    </recommendedName>
</protein>
<dbReference type="PRINTS" id="PR00131">
    <property type="entry name" value="GLHYDRLASE1"/>
</dbReference>
<gene>
    <name evidence="5" type="ORF">ACJRO7_008346</name>
</gene>
<comment type="caution">
    <text evidence="5">The sequence shown here is derived from an EMBL/GenBank/DDBJ whole genome shotgun (WGS) entry which is preliminary data.</text>
</comment>
<dbReference type="Pfam" id="PF00232">
    <property type="entry name" value="Glyco_hydro_1"/>
    <property type="match status" value="1"/>
</dbReference>
<evidence type="ECO:0000256" key="2">
    <source>
        <dbReference type="ARBA" id="ARBA00022801"/>
    </source>
</evidence>
<evidence type="ECO:0000256" key="4">
    <source>
        <dbReference type="RuleBase" id="RU003690"/>
    </source>
</evidence>
<name>A0ABD3IRL7_EUCGL</name>
<dbReference type="AlphaFoldDB" id="A0ABD3IRL7"/>
<reference evidence="5 6" key="1">
    <citation type="submission" date="2024-11" db="EMBL/GenBank/DDBJ databases">
        <title>Chromosome-level genome assembly of Eucalyptus globulus Labill. provides insights into its genome evolution.</title>
        <authorList>
            <person name="Li X."/>
        </authorList>
    </citation>
    <scope>NUCLEOTIDE SEQUENCE [LARGE SCALE GENOMIC DNA]</scope>
    <source>
        <strain evidence="5">CL2024</strain>
        <tissue evidence="5">Fresh tender leaves</tissue>
    </source>
</reference>
<dbReference type="Proteomes" id="UP001634007">
    <property type="component" value="Unassembled WGS sequence"/>
</dbReference>
<evidence type="ECO:0000256" key="3">
    <source>
        <dbReference type="ARBA" id="ARBA00023295"/>
    </source>
</evidence>
<evidence type="ECO:0000313" key="5">
    <source>
        <dbReference type="EMBL" id="KAL3716741.1"/>
    </source>
</evidence>
<dbReference type="Gene3D" id="3.20.20.80">
    <property type="entry name" value="Glycosidases"/>
    <property type="match status" value="1"/>
</dbReference>
<dbReference type="InterPro" id="IPR001360">
    <property type="entry name" value="Glyco_hydro_1"/>
</dbReference>
<dbReference type="FunFam" id="3.20.20.80:FF:000020">
    <property type="entry name" value="Beta-glucosidase 12"/>
    <property type="match status" value="1"/>
</dbReference>
<sequence>MVKSCRTNKFLPCQELVSKVRCSASHPSYSKEFAFRYLILHATQFIFNSIASLIGSSSSPSPTMALLLALCYVVFSFVSILSASSTDVANVTIDEPTVKRSDFPSDFLFGIATSAQQIEGSAAGGRGPSIWDDFAARGKIQDKSNASVAIDSYNRYKEDVGILKELGVNTYRFSISWSRILPNGSVSGGINQQGIDYYNNLINELVASGIKPFVTLMHNDCPQALQDKYGGFLSHNILNDFRDYCEICFKTYGDRVKNWITTNEPLATALFGYDLGFSAPGRCSTPNCDAGNSSTEPYIVAHTHLLAHASAVKLYREKFKADQKGEIGISLVGKNYLPYSDSSDDKAATERAMDFAVGWFLDPLVNGDYPSIMRSVVKDRLPTFTAEEKEMVKGSLDFIGINYYSTQYARNTPENERKVGTSYSYDSFVNETATRDGVMIGPKAAGIEWIYRYPDGLVQILGHVKQKYQNPKIYITENGVTEENVGGRLVPEKLNDPHRIDCLKQHLARVLQSRKNGVNVQGYIHWSLADNWEWGSGFKPRFGLYYTDYEDNLKRHAKKSAEWYKAFLQGGH</sequence>
<proteinExistence type="inferred from homology"/>
<dbReference type="EMBL" id="JBJKBG010000011">
    <property type="protein sequence ID" value="KAL3716741.1"/>
    <property type="molecule type" value="Genomic_DNA"/>
</dbReference>
<dbReference type="SUPFAM" id="SSF51445">
    <property type="entry name" value="(Trans)glycosidases"/>
    <property type="match status" value="1"/>
</dbReference>
<dbReference type="InterPro" id="IPR017853">
    <property type="entry name" value="GH"/>
</dbReference>
<accession>A0ABD3IRL7</accession>